<evidence type="ECO:0000256" key="5">
    <source>
        <dbReference type="ARBA" id="ARBA00023125"/>
    </source>
</evidence>
<dbReference type="Gene3D" id="1.10.10.10">
    <property type="entry name" value="Winged helix-like DNA-binding domain superfamily/Winged helix DNA-binding domain"/>
    <property type="match status" value="1"/>
</dbReference>
<dbReference type="PANTHER" id="PTHR43133:SF8">
    <property type="entry name" value="RNA POLYMERASE SIGMA FACTOR HI_1459-RELATED"/>
    <property type="match status" value="1"/>
</dbReference>
<dbReference type="SUPFAM" id="SSF88946">
    <property type="entry name" value="Sigma2 domain of RNA polymerase sigma factors"/>
    <property type="match status" value="1"/>
</dbReference>
<reference evidence="9" key="1">
    <citation type="submission" date="2021-09" db="EMBL/GenBank/DDBJ databases">
        <title>Genome analysis of Fictibacillus sp. KIGAM418 isolated from marine sediment.</title>
        <authorList>
            <person name="Seo M.-J."/>
            <person name="Cho E.-S."/>
            <person name="Hwang C.Y."/>
        </authorList>
    </citation>
    <scope>NUCLEOTIDE SEQUENCE</scope>
    <source>
        <strain evidence="9">KIGAM418</strain>
    </source>
</reference>
<dbReference type="CDD" id="cd06171">
    <property type="entry name" value="Sigma70_r4"/>
    <property type="match status" value="1"/>
</dbReference>
<dbReference type="InterPro" id="IPR013324">
    <property type="entry name" value="RNA_pol_sigma_r3/r4-like"/>
</dbReference>
<name>A0A9X1XF01_9BACL</name>
<dbReference type="NCBIfam" id="TIGR02937">
    <property type="entry name" value="sigma70-ECF"/>
    <property type="match status" value="1"/>
</dbReference>
<dbReference type="RefSeq" id="WP_248254962.1">
    <property type="nucleotide sequence ID" value="NZ_JAIWJX010000004.1"/>
</dbReference>
<dbReference type="InterPro" id="IPR039425">
    <property type="entry name" value="RNA_pol_sigma-70-like"/>
</dbReference>
<accession>A0A9X1XF01</accession>
<evidence type="ECO:0000259" key="7">
    <source>
        <dbReference type="Pfam" id="PF04542"/>
    </source>
</evidence>
<dbReference type="InterPro" id="IPR007627">
    <property type="entry name" value="RNA_pol_sigma70_r2"/>
</dbReference>
<feature type="domain" description="RNA polymerase sigma-70 region 2" evidence="7">
    <location>
        <begin position="22"/>
        <end position="88"/>
    </location>
</feature>
<evidence type="ECO:0000256" key="4">
    <source>
        <dbReference type="ARBA" id="ARBA00023082"/>
    </source>
</evidence>
<dbReference type="GO" id="GO:0006352">
    <property type="term" value="P:DNA-templated transcription initiation"/>
    <property type="evidence" value="ECO:0007669"/>
    <property type="project" value="InterPro"/>
</dbReference>
<dbReference type="AlphaFoldDB" id="A0A9X1XF01"/>
<dbReference type="PANTHER" id="PTHR43133">
    <property type="entry name" value="RNA POLYMERASE ECF-TYPE SIGMA FACTO"/>
    <property type="match status" value="1"/>
</dbReference>
<keyword evidence="6" id="KW-0804">Transcription</keyword>
<dbReference type="InterPro" id="IPR032710">
    <property type="entry name" value="NTF2-like_dom_sf"/>
</dbReference>
<dbReference type="Pfam" id="PF08281">
    <property type="entry name" value="Sigma70_r4_2"/>
    <property type="match status" value="1"/>
</dbReference>
<gene>
    <name evidence="9" type="ORF">LCY76_23015</name>
</gene>
<dbReference type="InterPro" id="IPR036388">
    <property type="entry name" value="WH-like_DNA-bd_sf"/>
</dbReference>
<comment type="similarity">
    <text evidence="1">Belongs to the sigma-70 factor family. ECF subfamily.</text>
</comment>
<evidence type="ECO:0000256" key="3">
    <source>
        <dbReference type="ARBA" id="ARBA00023015"/>
    </source>
</evidence>
<comment type="caution">
    <text evidence="9">The sequence shown here is derived from an EMBL/GenBank/DDBJ whole genome shotgun (WGS) entry which is preliminary data.</text>
</comment>
<organism evidence="9 10">
    <name type="scientific">Fictibacillus marinisediminis</name>
    <dbReference type="NCBI Taxonomy" id="2878389"/>
    <lineage>
        <taxon>Bacteria</taxon>
        <taxon>Bacillati</taxon>
        <taxon>Bacillota</taxon>
        <taxon>Bacilli</taxon>
        <taxon>Bacillales</taxon>
        <taxon>Fictibacillaceae</taxon>
        <taxon>Fictibacillus</taxon>
    </lineage>
</organism>
<evidence type="ECO:0000313" key="9">
    <source>
        <dbReference type="EMBL" id="MCK6259446.1"/>
    </source>
</evidence>
<dbReference type="Pfam" id="PF04542">
    <property type="entry name" value="Sigma70_r2"/>
    <property type="match status" value="1"/>
</dbReference>
<evidence type="ECO:0000256" key="6">
    <source>
        <dbReference type="ARBA" id="ARBA00023163"/>
    </source>
</evidence>
<dbReference type="SUPFAM" id="SSF54427">
    <property type="entry name" value="NTF2-like"/>
    <property type="match status" value="1"/>
</dbReference>
<proteinExistence type="inferred from homology"/>
<keyword evidence="4" id="KW-0731">Sigma factor</keyword>
<evidence type="ECO:0000313" key="10">
    <source>
        <dbReference type="Proteomes" id="UP001139011"/>
    </source>
</evidence>
<dbReference type="GO" id="GO:0003677">
    <property type="term" value="F:DNA binding"/>
    <property type="evidence" value="ECO:0007669"/>
    <property type="project" value="UniProtKB-KW"/>
</dbReference>
<evidence type="ECO:0000259" key="8">
    <source>
        <dbReference type="Pfam" id="PF08281"/>
    </source>
</evidence>
<protein>
    <submittedName>
        <fullName evidence="9">RNA polymerase sigma factor</fullName>
    </submittedName>
</protein>
<dbReference type="InterPro" id="IPR014284">
    <property type="entry name" value="RNA_pol_sigma-70_dom"/>
</dbReference>
<feature type="domain" description="RNA polymerase sigma factor 70 region 4 type 2" evidence="8">
    <location>
        <begin position="111"/>
        <end position="164"/>
    </location>
</feature>
<dbReference type="SUPFAM" id="SSF88659">
    <property type="entry name" value="Sigma3 and sigma4 domains of RNA polymerase sigma factors"/>
    <property type="match status" value="1"/>
</dbReference>
<dbReference type="Proteomes" id="UP001139011">
    <property type="component" value="Unassembled WGS sequence"/>
</dbReference>
<evidence type="ECO:0000256" key="1">
    <source>
        <dbReference type="ARBA" id="ARBA00010641"/>
    </source>
</evidence>
<keyword evidence="10" id="KW-1185">Reference proteome</keyword>
<dbReference type="GO" id="GO:0016987">
    <property type="term" value="F:sigma factor activity"/>
    <property type="evidence" value="ECO:0007669"/>
    <property type="project" value="UniProtKB-KW"/>
</dbReference>
<keyword evidence="3" id="KW-0805">Transcription regulation</keyword>
<dbReference type="InterPro" id="IPR013325">
    <property type="entry name" value="RNA_pol_sigma_r2"/>
</dbReference>
<dbReference type="Gene3D" id="1.10.1740.10">
    <property type="match status" value="1"/>
</dbReference>
<dbReference type="InterPro" id="IPR013249">
    <property type="entry name" value="RNA_pol_sigma70_r4_t2"/>
</dbReference>
<dbReference type="EMBL" id="JAIWJX010000004">
    <property type="protein sequence ID" value="MCK6259446.1"/>
    <property type="molecule type" value="Genomic_DNA"/>
</dbReference>
<evidence type="ECO:0000256" key="2">
    <source>
        <dbReference type="ARBA" id="ARBA00011344"/>
    </source>
</evidence>
<keyword evidence="5" id="KW-0238">DNA-binding</keyword>
<sequence>MNTIDDIIVQTRKIHTEFDSTIQPYKIDLWRYCKYLTGSPWEGEDLFQETLLKAFTSLTQIWNAMDPKAYLFRIATNNWIDHLRKQKKEVEYITTDDEIYDESRLSEYEIREALESLLLNLTPKQATIFLLIDVFSFTGTEVASMTNMSESAIYTSLHRSRKKLKTPVKKEVRIRESMSSSESILDKYLVYFNNSDVEGLLNLMTETVEFDVTPGFIEFSKHEVRNGSLKFGLPGHLGKRVMLWGKEVNIVLAKKDDTYELHDINYQEVSEDKIVFHKSYFFCKELMSEAAKELKIPLQLDKPPVDWR</sequence>
<comment type="subunit">
    <text evidence="2">Interacts transiently with the RNA polymerase catalytic core formed by RpoA, RpoB, RpoC and RpoZ (2 alpha, 1 beta, 1 beta' and 1 omega subunit) to form the RNA polymerase holoenzyme that can initiate transcription.</text>
</comment>